<dbReference type="Gene3D" id="3.30.70.270">
    <property type="match status" value="1"/>
</dbReference>
<keyword evidence="3" id="KW-0808">Transferase</keyword>
<sequence length="394" mass="42630">MFFQIVHISGTTVYCICAILLWWINRVPRTNPGAGWWAGAILAAAVSRALLFALDGAGDPRTVLFAYGLFSGLEKTLLALGIVRFLKLPAGERWVRTAAGLFGGGLVLAWLSPALPLWTLRAALAGFNLGMLAFVAIACLRHCPADTGPWLRVAAFFSGLLALHWATAFPLIEAFPGWRVTGLALGTVLVLVQYLALLACVLRQFQQRLMDAESKALDLAYFDPLTGLNNKNYLSKLFEQALVLATRPHHLVAVCYIDLDNFKPINDSAGHKAGDMVLQEVAQRLKSCIRSTDISARIGGDEFVVVATQLEQPDQVERIASKLLERLSADIHIGGATYPLGASIGISLYPQHGDTLSSLIDAADTAMYQVKSTHKNGYALYDQSEPPERAAAAG</sequence>
<proteinExistence type="predicted"/>
<dbReference type="EMBL" id="JBHSDY010000005">
    <property type="protein sequence ID" value="MFC4298326.1"/>
    <property type="molecule type" value="Genomic_DNA"/>
</dbReference>
<evidence type="ECO:0000256" key="1">
    <source>
        <dbReference type="SAM" id="Phobius"/>
    </source>
</evidence>
<keyword evidence="3" id="KW-0548">Nucleotidyltransferase</keyword>
<dbReference type="InterPro" id="IPR029787">
    <property type="entry name" value="Nucleotide_cyclase"/>
</dbReference>
<dbReference type="GO" id="GO:0052621">
    <property type="term" value="F:diguanylate cyclase activity"/>
    <property type="evidence" value="ECO:0007669"/>
    <property type="project" value="UniProtKB-EC"/>
</dbReference>
<evidence type="ECO:0000313" key="3">
    <source>
        <dbReference type="EMBL" id="MFC4298326.1"/>
    </source>
</evidence>
<dbReference type="InterPro" id="IPR043128">
    <property type="entry name" value="Rev_trsase/Diguanyl_cyclase"/>
</dbReference>
<dbReference type="Pfam" id="PF00990">
    <property type="entry name" value="GGDEF"/>
    <property type="match status" value="1"/>
</dbReference>
<keyword evidence="1" id="KW-1133">Transmembrane helix</keyword>
<dbReference type="SMART" id="SM00267">
    <property type="entry name" value="GGDEF"/>
    <property type="match status" value="1"/>
</dbReference>
<feature type="transmembrane region" description="Helical" evidence="1">
    <location>
        <begin position="118"/>
        <end position="138"/>
    </location>
</feature>
<comment type="caution">
    <text evidence="3">The sequence shown here is derived from an EMBL/GenBank/DDBJ whole genome shotgun (WGS) entry which is preliminary data.</text>
</comment>
<evidence type="ECO:0000313" key="4">
    <source>
        <dbReference type="Proteomes" id="UP001595756"/>
    </source>
</evidence>
<dbReference type="Proteomes" id="UP001595756">
    <property type="component" value="Unassembled WGS sequence"/>
</dbReference>
<dbReference type="SUPFAM" id="SSF55073">
    <property type="entry name" value="Nucleotide cyclase"/>
    <property type="match status" value="1"/>
</dbReference>
<name>A0ABV8RY61_9BURK</name>
<organism evidence="3 4">
    <name type="scientific">Castellaniella hirudinis</name>
    <dbReference type="NCBI Taxonomy" id="1144617"/>
    <lineage>
        <taxon>Bacteria</taxon>
        <taxon>Pseudomonadati</taxon>
        <taxon>Pseudomonadota</taxon>
        <taxon>Betaproteobacteria</taxon>
        <taxon>Burkholderiales</taxon>
        <taxon>Alcaligenaceae</taxon>
        <taxon>Castellaniella</taxon>
    </lineage>
</organism>
<reference evidence="4" key="1">
    <citation type="journal article" date="2019" name="Int. J. Syst. Evol. Microbiol.">
        <title>The Global Catalogue of Microorganisms (GCM) 10K type strain sequencing project: providing services to taxonomists for standard genome sequencing and annotation.</title>
        <authorList>
            <consortium name="The Broad Institute Genomics Platform"/>
            <consortium name="The Broad Institute Genome Sequencing Center for Infectious Disease"/>
            <person name="Wu L."/>
            <person name="Ma J."/>
        </authorList>
    </citation>
    <scope>NUCLEOTIDE SEQUENCE [LARGE SCALE GENOMIC DNA]</scope>
    <source>
        <strain evidence="4">CGMCC 1.19029</strain>
    </source>
</reference>
<accession>A0ABV8RY61</accession>
<feature type="transmembrane region" description="Helical" evidence="1">
    <location>
        <begin position="150"/>
        <end position="172"/>
    </location>
</feature>
<feature type="transmembrane region" description="Helical" evidence="1">
    <location>
        <begin position="66"/>
        <end position="86"/>
    </location>
</feature>
<feature type="transmembrane region" description="Helical" evidence="1">
    <location>
        <begin position="93"/>
        <end position="112"/>
    </location>
</feature>
<keyword evidence="1" id="KW-0812">Transmembrane</keyword>
<dbReference type="RefSeq" id="WP_376812877.1">
    <property type="nucleotide sequence ID" value="NZ_JBHSDY010000005.1"/>
</dbReference>
<dbReference type="InterPro" id="IPR000160">
    <property type="entry name" value="GGDEF_dom"/>
</dbReference>
<dbReference type="NCBIfam" id="TIGR00254">
    <property type="entry name" value="GGDEF"/>
    <property type="match status" value="1"/>
</dbReference>
<feature type="transmembrane region" description="Helical" evidence="1">
    <location>
        <begin position="6"/>
        <end position="24"/>
    </location>
</feature>
<gene>
    <name evidence="3" type="ORF">ACFO0J_09770</name>
</gene>
<dbReference type="PANTHER" id="PTHR46663">
    <property type="entry name" value="DIGUANYLATE CYCLASE DGCT-RELATED"/>
    <property type="match status" value="1"/>
</dbReference>
<dbReference type="EC" id="2.7.7.65" evidence="3"/>
<protein>
    <submittedName>
        <fullName evidence="3">Diguanylate cyclase domain-containing protein</fullName>
        <ecNumber evidence="3">2.7.7.65</ecNumber>
    </submittedName>
</protein>
<dbReference type="PROSITE" id="PS50887">
    <property type="entry name" value="GGDEF"/>
    <property type="match status" value="1"/>
</dbReference>
<evidence type="ECO:0000259" key="2">
    <source>
        <dbReference type="PROSITE" id="PS50887"/>
    </source>
</evidence>
<feature type="transmembrane region" description="Helical" evidence="1">
    <location>
        <begin position="178"/>
        <end position="202"/>
    </location>
</feature>
<dbReference type="InterPro" id="IPR052163">
    <property type="entry name" value="DGC-Regulatory_Protein"/>
</dbReference>
<keyword evidence="4" id="KW-1185">Reference proteome</keyword>
<keyword evidence="1" id="KW-0472">Membrane</keyword>
<dbReference type="CDD" id="cd01949">
    <property type="entry name" value="GGDEF"/>
    <property type="match status" value="1"/>
</dbReference>
<feature type="transmembrane region" description="Helical" evidence="1">
    <location>
        <begin position="36"/>
        <end position="54"/>
    </location>
</feature>
<feature type="domain" description="GGDEF" evidence="2">
    <location>
        <begin position="250"/>
        <end position="383"/>
    </location>
</feature>
<dbReference type="PANTHER" id="PTHR46663:SF2">
    <property type="entry name" value="GGDEF DOMAIN-CONTAINING PROTEIN"/>
    <property type="match status" value="1"/>
</dbReference>